<dbReference type="Proteomes" id="UP001154265">
    <property type="component" value="Unassembled WGS sequence"/>
</dbReference>
<dbReference type="InterPro" id="IPR007049">
    <property type="entry name" value="Carb-sel_porin_OprB"/>
</dbReference>
<feature type="signal peptide" evidence="1">
    <location>
        <begin position="1"/>
        <end position="29"/>
    </location>
</feature>
<reference evidence="3" key="1">
    <citation type="journal article" date="2022" name="Genome Biol. Evol.">
        <title>A New Gene Family Diagnostic for Intracellular Biomineralization of Amorphous Ca Carbonates by Cyanobacteria.</title>
        <authorList>
            <person name="Benzerara K."/>
            <person name="Duprat E."/>
            <person name="Bitard-Feildel T."/>
            <person name="Caumes G."/>
            <person name="Cassier-Chauvat C."/>
            <person name="Chauvat F."/>
            <person name="Dezi M."/>
            <person name="Diop S.I."/>
            <person name="Gaschignard G."/>
            <person name="Gorgen S."/>
            <person name="Gugger M."/>
            <person name="Lopez-Garcia P."/>
            <person name="Millet M."/>
            <person name="Skouri-Panet F."/>
            <person name="Moreira D."/>
            <person name="Callebaut I."/>
        </authorList>
    </citation>
    <scope>NUCLEOTIDE SEQUENCE</scope>
    <source>
        <strain evidence="3">G9</strain>
    </source>
</reference>
<sequence length="624" mass="66758">MKQQIKDHWWSRISGALAIACAVSAPAFAESLPPQKTGTIANQTNASVAASAVQSEPLMPTQTVPTVPLIVNPHTQNAPLLPEIPPPKSLRRVTSVSQLSDAQSADWAFQAIQPLGQMTSVTQLSDVQPTDWAFQAVQSLVEKYGCVVGYPDGTLRGNRAVTRFELAAALNACLDVFSDRFATKEDLETARKLQEQFSAELTTLRGRVDSMEARTAQLEAQHFSTTTKLLGVTNMWFAGATGTGFSSNNPLAQAAFNNNNPVVQYRVNLNLLTSFTGKDLLATSLFAGNVPPLGTGFNLPGEIVNGIPIASAEGTLSTQFAANSNNQLYMAILRYSFPVTQKLRVDAVSNIGTLFSIAPVLNPYLADSFAGTGALSAFGQGNAISALGGGTGIGLNFQATPQVDITAAYLSDFLSAPNPNKGFINGGYAALGQVTWRPTQQLGFAATYVHSYFLPGRFGFNYNALNITGTAVANTLAGQSRLTEFPELFNLGGVRVDSYGGQFTYQFSPKFTLSAWFGASYPTLIGQGNGEIFNYALTFAFPDMGRKGNLLGLVLGAEPYLNRFTGGNPQPFNVDVPLHLEAFYKYQVNDGISVTPGFIILTAPNQDNNNPAVLIGNIRTTFTF</sequence>
<comment type="caution">
    <text evidence="3">The sequence shown here is derived from an EMBL/GenBank/DDBJ whole genome shotgun (WGS) entry which is preliminary data.</text>
</comment>
<organism evidence="3 4">
    <name type="scientific">Candidatus Synechococcus calcipolaris G9</name>
    <dbReference type="NCBI Taxonomy" id="1497997"/>
    <lineage>
        <taxon>Bacteria</taxon>
        <taxon>Bacillati</taxon>
        <taxon>Cyanobacteriota</taxon>
        <taxon>Cyanophyceae</taxon>
        <taxon>Synechococcales</taxon>
        <taxon>Synechococcaceae</taxon>
        <taxon>Synechococcus</taxon>
    </lineage>
</organism>
<dbReference type="RefSeq" id="WP_277866719.1">
    <property type="nucleotide sequence ID" value="NZ_JAKKUT010000002.1"/>
</dbReference>
<dbReference type="PANTHER" id="PTHR43308">
    <property type="entry name" value="OUTER MEMBRANE PROTEIN ALPHA-RELATED"/>
    <property type="match status" value="1"/>
</dbReference>
<dbReference type="InterPro" id="IPR001119">
    <property type="entry name" value="SLH_dom"/>
</dbReference>
<evidence type="ECO:0000256" key="1">
    <source>
        <dbReference type="RuleBase" id="RU363072"/>
    </source>
</evidence>
<feature type="domain" description="SLH" evidence="2">
    <location>
        <begin position="120"/>
        <end position="184"/>
    </location>
</feature>
<evidence type="ECO:0000313" key="4">
    <source>
        <dbReference type="Proteomes" id="UP001154265"/>
    </source>
</evidence>
<dbReference type="InterPro" id="IPR047684">
    <property type="entry name" value="Por_som-like"/>
</dbReference>
<evidence type="ECO:0000313" key="3">
    <source>
        <dbReference type="EMBL" id="MDG2990824.1"/>
    </source>
</evidence>
<dbReference type="Pfam" id="PF04966">
    <property type="entry name" value="OprB"/>
    <property type="match status" value="1"/>
</dbReference>
<dbReference type="EMBL" id="JAKKUT010000002">
    <property type="protein sequence ID" value="MDG2990824.1"/>
    <property type="molecule type" value="Genomic_DNA"/>
</dbReference>
<evidence type="ECO:0000259" key="2">
    <source>
        <dbReference type="PROSITE" id="PS51272"/>
    </source>
</evidence>
<comment type="similarity">
    <text evidence="1">Belongs to the OprB family.</text>
</comment>
<dbReference type="Pfam" id="PF00395">
    <property type="entry name" value="SLH"/>
    <property type="match status" value="1"/>
</dbReference>
<dbReference type="PROSITE" id="PS51272">
    <property type="entry name" value="SLH"/>
    <property type="match status" value="1"/>
</dbReference>
<keyword evidence="1" id="KW-0732">Signal</keyword>
<proteinExistence type="inferred from homology"/>
<dbReference type="NCBIfam" id="NF033921">
    <property type="entry name" value="por_somb"/>
    <property type="match status" value="1"/>
</dbReference>
<dbReference type="PANTHER" id="PTHR43308:SF1">
    <property type="entry name" value="OUTER MEMBRANE PROTEIN ALPHA"/>
    <property type="match status" value="1"/>
</dbReference>
<gene>
    <name evidence="3" type="ORF">L3556_07755</name>
</gene>
<feature type="chain" id="PRO_5044973110" evidence="1">
    <location>
        <begin position="30"/>
        <end position="624"/>
    </location>
</feature>
<name>A0ABT6EYF4_9SYNE</name>
<keyword evidence="4" id="KW-1185">Reference proteome</keyword>
<accession>A0ABT6EYF4</accession>
<protein>
    <submittedName>
        <fullName evidence="3">Iron uptake porin</fullName>
    </submittedName>
</protein>
<dbReference type="InterPro" id="IPR051465">
    <property type="entry name" value="Cell_Envelope_Struct_Comp"/>
</dbReference>
<reference evidence="3" key="2">
    <citation type="submission" date="2022-01" db="EMBL/GenBank/DDBJ databases">
        <authorList>
            <person name="Zivanovic Y."/>
            <person name="Moreira D."/>
            <person name="Lopez-Garcia P."/>
        </authorList>
    </citation>
    <scope>NUCLEOTIDE SEQUENCE</scope>
    <source>
        <strain evidence="3">G9</strain>
    </source>
</reference>